<dbReference type="InterPro" id="IPR028082">
    <property type="entry name" value="Peripla_BP_I"/>
</dbReference>
<dbReference type="InterPro" id="IPR025997">
    <property type="entry name" value="SBP_2_dom"/>
</dbReference>
<keyword evidence="3 4" id="KW-0732">Signal</keyword>
<dbReference type="SUPFAM" id="SSF53822">
    <property type="entry name" value="Periplasmic binding protein-like I"/>
    <property type="match status" value="1"/>
</dbReference>
<comment type="caution">
    <text evidence="6">The sequence shown here is derived from an EMBL/GenBank/DDBJ whole genome shotgun (WGS) entry which is preliminary data.</text>
</comment>
<dbReference type="AlphaFoldDB" id="A0A229UWC8"/>
<gene>
    <name evidence="6" type="ORF">CF651_06120</name>
</gene>
<dbReference type="Gene3D" id="3.40.50.2300">
    <property type="match status" value="2"/>
</dbReference>
<dbReference type="GO" id="GO:0030246">
    <property type="term" value="F:carbohydrate binding"/>
    <property type="evidence" value="ECO:0007669"/>
    <property type="project" value="UniProtKB-ARBA"/>
</dbReference>
<proteinExistence type="inferred from homology"/>
<accession>A0A229UWC8</accession>
<feature type="chain" id="PRO_5039729320" evidence="4">
    <location>
        <begin position="18"/>
        <end position="315"/>
    </location>
</feature>
<feature type="domain" description="Periplasmic binding protein" evidence="5">
    <location>
        <begin position="53"/>
        <end position="300"/>
    </location>
</feature>
<keyword evidence="7" id="KW-1185">Reference proteome</keyword>
<reference evidence="6 7" key="1">
    <citation type="submission" date="2017-07" db="EMBL/GenBank/DDBJ databases">
        <title>Genome sequencing and assembly of Paenibacillus rigui.</title>
        <authorList>
            <person name="Mayilraj S."/>
        </authorList>
    </citation>
    <scope>NUCLEOTIDE SEQUENCE [LARGE SCALE GENOMIC DNA]</scope>
    <source>
        <strain evidence="6 7">JCM 16352</strain>
    </source>
</reference>
<dbReference type="PANTHER" id="PTHR46847">
    <property type="entry name" value="D-ALLOSE-BINDING PERIPLASMIC PROTEIN-RELATED"/>
    <property type="match status" value="1"/>
</dbReference>
<evidence type="ECO:0000256" key="4">
    <source>
        <dbReference type="SAM" id="SignalP"/>
    </source>
</evidence>
<evidence type="ECO:0000313" key="7">
    <source>
        <dbReference type="Proteomes" id="UP000215509"/>
    </source>
</evidence>
<name>A0A229UWC8_9BACL</name>
<feature type="signal peptide" evidence="4">
    <location>
        <begin position="1"/>
        <end position="17"/>
    </location>
</feature>
<comment type="subcellular location">
    <subcellularLocation>
        <location evidence="1">Cell envelope</location>
    </subcellularLocation>
</comment>
<comment type="similarity">
    <text evidence="2">Belongs to the bacterial solute-binding protein 2 family.</text>
</comment>
<dbReference type="Pfam" id="PF13407">
    <property type="entry name" value="Peripla_BP_4"/>
    <property type="match status" value="1"/>
</dbReference>
<dbReference type="PANTHER" id="PTHR46847:SF1">
    <property type="entry name" value="D-ALLOSE-BINDING PERIPLASMIC PROTEIN-RELATED"/>
    <property type="match status" value="1"/>
</dbReference>
<evidence type="ECO:0000256" key="3">
    <source>
        <dbReference type="ARBA" id="ARBA00022729"/>
    </source>
</evidence>
<dbReference type="PROSITE" id="PS51257">
    <property type="entry name" value="PROKAR_LIPOPROTEIN"/>
    <property type="match status" value="1"/>
</dbReference>
<dbReference type="Proteomes" id="UP000215509">
    <property type="component" value="Unassembled WGS sequence"/>
</dbReference>
<evidence type="ECO:0000256" key="1">
    <source>
        <dbReference type="ARBA" id="ARBA00004196"/>
    </source>
</evidence>
<sequence length="315" mass="34524">MIARRCLLALTILVLLAAGGCKSSDSSGFALSPPASPLPEKEAPPAYSFGIIYPMAHPFYEMITKLTEEAAKPHGIRLIVKAPEEANLEQQIQMMETMIKQRVDGIAIDPIDPDALTPSINKAIQAGIPVVCFESDAPASHRLAYIGPNHFQGGALMGKVVDRLLKGQGMVLVESGLKSSGTHKERLDGMLQYLKRETRIQVLEVRYNEGSSERALFNMEQMIDNHPHFDALITLDIISSSTSILVWKAKGLNRNLISFGMMPEVKEALYNGQMTSTISQNEQAWGKQIIAQLLRASHGETIPAAIYTDVVEVTK</sequence>
<protein>
    <submittedName>
        <fullName evidence="6">LacI family transcriptional regulator</fullName>
    </submittedName>
</protein>
<organism evidence="6 7">
    <name type="scientific">Paenibacillus rigui</name>
    <dbReference type="NCBI Taxonomy" id="554312"/>
    <lineage>
        <taxon>Bacteria</taxon>
        <taxon>Bacillati</taxon>
        <taxon>Bacillota</taxon>
        <taxon>Bacilli</taxon>
        <taxon>Bacillales</taxon>
        <taxon>Paenibacillaceae</taxon>
        <taxon>Paenibacillus</taxon>
    </lineage>
</organism>
<evidence type="ECO:0000256" key="2">
    <source>
        <dbReference type="ARBA" id="ARBA00007639"/>
    </source>
</evidence>
<dbReference type="RefSeq" id="WP_094013967.1">
    <property type="nucleotide sequence ID" value="NZ_NMQW01000008.1"/>
</dbReference>
<dbReference type="GO" id="GO:0030313">
    <property type="term" value="C:cell envelope"/>
    <property type="evidence" value="ECO:0007669"/>
    <property type="project" value="UniProtKB-SubCell"/>
</dbReference>
<evidence type="ECO:0000259" key="5">
    <source>
        <dbReference type="Pfam" id="PF13407"/>
    </source>
</evidence>
<dbReference type="EMBL" id="NMQW01000008">
    <property type="protein sequence ID" value="OXM87219.1"/>
    <property type="molecule type" value="Genomic_DNA"/>
</dbReference>
<dbReference type="OrthoDB" id="6196975at2"/>
<evidence type="ECO:0000313" key="6">
    <source>
        <dbReference type="EMBL" id="OXM87219.1"/>
    </source>
</evidence>